<dbReference type="NCBIfam" id="TIGR00247">
    <property type="entry name" value="endolytic transglycosylase MltG"/>
    <property type="match status" value="1"/>
</dbReference>
<dbReference type="PANTHER" id="PTHR30518:SF2">
    <property type="entry name" value="ENDOLYTIC MUREIN TRANSGLYCOSYLASE"/>
    <property type="match status" value="1"/>
</dbReference>
<dbReference type="PANTHER" id="PTHR30518">
    <property type="entry name" value="ENDOLYTIC MUREIN TRANSGLYCOSYLASE"/>
    <property type="match status" value="1"/>
</dbReference>
<comment type="caution">
    <text evidence="9">The sequence shown here is derived from an EMBL/GenBank/DDBJ whole genome shotgun (WGS) entry which is preliminary data.</text>
</comment>
<keyword evidence="6 7" id="KW-0961">Cell wall biogenesis/degradation</keyword>
<feature type="transmembrane region" description="Helical" evidence="7">
    <location>
        <begin position="39"/>
        <end position="57"/>
    </location>
</feature>
<evidence type="ECO:0000256" key="7">
    <source>
        <dbReference type="HAMAP-Rule" id="MF_02065"/>
    </source>
</evidence>
<evidence type="ECO:0000256" key="1">
    <source>
        <dbReference type="ARBA" id="ARBA00022475"/>
    </source>
</evidence>
<dbReference type="GO" id="GO:0009252">
    <property type="term" value="P:peptidoglycan biosynthetic process"/>
    <property type="evidence" value="ECO:0007669"/>
    <property type="project" value="UniProtKB-UniRule"/>
</dbReference>
<comment type="similarity">
    <text evidence="7">Belongs to the transglycosylase MltG family.</text>
</comment>
<keyword evidence="1 7" id="KW-1003">Cell membrane</keyword>
<dbReference type="GO" id="GO:0008932">
    <property type="term" value="F:lytic endotransglycosylase activity"/>
    <property type="evidence" value="ECO:0007669"/>
    <property type="project" value="UniProtKB-UniRule"/>
</dbReference>
<keyword evidence="4 7" id="KW-0472">Membrane</keyword>
<keyword evidence="3 7" id="KW-1133">Transmembrane helix</keyword>
<evidence type="ECO:0000313" key="9">
    <source>
        <dbReference type="EMBL" id="MBR7742113.1"/>
    </source>
</evidence>
<gene>
    <name evidence="7 9" type="primary">mltG</name>
    <name evidence="9" type="ORF">KC207_02250</name>
</gene>
<feature type="site" description="Important for catalytic activity" evidence="7">
    <location>
        <position position="261"/>
    </location>
</feature>
<feature type="region of interest" description="Disordered" evidence="8">
    <location>
        <begin position="302"/>
        <end position="337"/>
    </location>
</feature>
<dbReference type="HAMAP" id="MF_02065">
    <property type="entry name" value="MltG"/>
    <property type="match status" value="1"/>
</dbReference>
<dbReference type="Proteomes" id="UP000677016">
    <property type="component" value="Unassembled WGS sequence"/>
</dbReference>
<sequence length="390" mass="41708">MSHDFTDTIFGDEAERPTPSSRREIHGRRRKPPRRRGRWVVLLVAVALIGGAGYGAYSVVGPVIGGLAGGSSEEDLDFDGPGEGQVEVVVASGNTGEEIATILRDAGVTKSRTAYLEAAAADPQAAAGIQPGTYVMREEMRGADAFQVLVDPGNRVAERVTIREGLWVDETFALLSESTGIPVEDYEAAAEDPEALGLPDAADGELEGWLFPASYEFGDETSAADQLSRMIEGTVSALEDAGVEQSDRMRVLTIASIVEGEVNGDADRAKVARVILNRLEGGPPSYGLLQMDSTVHFVAQERGRAGTTDEQRSSDSPYNTYRAEGLPPGPINSPGAASIEAAADPEEGDWVYFVAVNPDTGETKFASTDAEHQANVAEFQQWCRENRDRC</sequence>
<comment type="catalytic activity">
    <reaction evidence="7">
        <text>a peptidoglycan chain = a peptidoglycan chain with N-acetyl-1,6-anhydromuramyl-[peptide] at the reducing end + a peptidoglycan chain with N-acetylglucosamine at the non-reducing end.</text>
        <dbReference type="EC" id="4.2.2.29"/>
    </reaction>
</comment>
<dbReference type="InterPro" id="IPR003770">
    <property type="entry name" value="MLTG-like"/>
</dbReference>
<dbReference type="EC" id="4.2.2.29" evidence="7"/>
<proteinExistence type="inferred from homology"/>
<dbReference type="Pfam" id="PF02618">
    <property type="entry name" value="YceG"/>
    <property type="match status" value="1"/>
</dbReference>
<evidence type="ECO:0000256" key="3">
    <source>
        <dbReference type="ARBA" id="ARBA00022989"/>
    </source>
</evidence>
<comment type="function">
    <text evidence="7">Functions as a peptidoglycan terminase that cleaves nascent peptidoglycan strands endolytically to terminate their elongation.</text>
</comment>
<dbReference type="CDD" id="cd08010">
    <property type="entry name" value="MltG_like"/>
    <property type="match status" value="1"/>
</dbReference>
<evidence type="ECO:0000256" key="6">
    <source>
        <dbReference type="ARBA" id="ARBA00023316"/>
    </source>
</evidence>
<keyword evidence="5 7" id="KW-0456">Lyase</keyword>
<keyword evidence="2 7" id="KW-0812">Transmembrane</keyword>
<dbReference type="Gene3D" id="3.30.160.60">
    <property type="entry name" value="Classic Zinc Finger"/>
    <property type="match status" value="1"/>
</dbReference>
<evidence type="ECO:0000313" key="10">
    <source>
        <dbReference type="Proteomes" id="UP000677016"/>
    </source>
</evidence>
<dbReference type="EMBL" id="JAGSNF010000003">
    <property type="protein sequence ID" value="MBR7742113.1"/>
    <property type="molecule type" value="Genomic_DNA"/>
</dbReference>
<protein>
    <recommendedName>
        <fullName evidence="7">Endolytic murein transglycosylase</fullName>
        <ecNumber evidence="7">4.2.2.29</ecNumber>
    </recommendedName>
    <alternativeName>
        <fullName evidence="7">Peptidoglycan lytic transglycosylase</fullName>
    </alternativeName>
    <alternativeName>
        <fullName evidence="7">Peptidoglycan polymerization terminase</fullName>
    </alternativeName>
</protein>
<evidence type="ECO:0000256" key="5">
    <source>
        <dbReference type="ARBA" id="ARBA00023239"/>
    </source>
</evidence>
<dbReference type="Gene3D" id="3.30.1490.480">
    <property type="entry name" value="Endolytic murein transglycosylase"/>
    <property type="match status" value="1"/>
</dbReference>
<name>A0A941D6P3_9MICO</name>
<feature type="compositionally biased region" description="Basic and acidic residues" evidence="8">
    <location>
        <begin position="13"/>
        <end position="24"/>
    </location>
</feature>
<feature type="compositionally biased region" description="Basic and acidic residues" evidence="8">
    <location>
        <begin position="302"/>
        <end position="313"/>
    </location>
</feature>
<dbReference type="RefSeq" id="WP_211601281.1">
    <property type="nucleotide sequence ID" value="NZ_JAGSNF010000003.1"/>
</dbReference>
<reference evidence="9" key="1">
    <citation type="submission" date="2021-04" db="EMBL/GenBank/DDBJ databases">
        <title>Phycicoccus avicenniae sp. nov., a novel endophytic actinomycetes isolated from branch of Avicennia mariana.</title>
        <authorList>
            <person name="Tuo L."/>
        </authorList>
    </citation>
    <scope>NUCLEOTIDE SEQUENCE</scope>
    <source>
        <strain evidence="9">BSK3Z-2</strain>
    </source>
</reference>
<dbReference type="GO" id="GO:0071555">
    <property type="term" value="P:cell wall organization"/>
    <property type="evidence" value="ECO:0007669"/>
    <property type="project" value="UniProtKB-KW"/>
</dbReference>
<dbReference type="AlphaFoldDB" id="A0A941D6P3"/>
<keyword evidence="10" id="KW-1185">Reference proteome</keyword>
<feature type="region of interest" description="Disordered" evidence="8">
    <location>
        <begin position="1"/>
        <end position="31"/>
    </location>
</feature>
<evidence type="ECO:0000256" key="8">
    <source>
        <dbReference type="SAM" id="MobiDB-lite"/>
    </source>
</evidence>
<accession>A0A941D6P3</accession>
<dbReference type="GO" id="GO:0005886">
    <property type="term" value="C:plasma membrane"/>
    <property type="evidence" value="ECO:0007669"/>
    <property type="project" value="UniProtKB-SubCell"/>
</dbReference>
<evidence type="ECO:0000256" key="2">
    <source>
        <dbReference type="ARBA" id="ARBA00022692"/>
    </source>
</evidence>
<comment type="subcellular location">
    <subcellularLocation>
        <location evidence="7">Cell membrane</location>
        <topology evidence="7">Single-pass membrane protein</topology>
    </subcellularLocation>
</comment>
<organism evidence="9 10">
    <name type="scientific">Phycicoccus avicenniae</name>
    <dbReference type="NCBI Taxonomy" id="2828860"/>
    <lineage>
        <taxon>Bacteria</taxon>
        <taxon>Bacillati</taxon>
        <taxon>Actinomycetota</taxon>
        <taxon>Actinomycetes</taxon>
        <taxon>Micrococcales</taxon>
        <taxon>Intrasporangiaceae</taxon>
        <taxon>Phycicoccus</taxon>
    </lineage>
</organism>
<evidence type="ECO:0000256" key="4">
    <source>
        <dbReference type="ARBA" id="ARBA00023136"/>
    </source>
</evidence>